<organism evidence="4 5">
    <name type="scientific">Amniculicola lignicola CBS 123094</name>
    <dbReference type="NCBI Taxonomy" id="1392246"/>
    <lineage>
        <taxon>Eukaryota</taxon>
        <taxon>Fungi</taxon>
        <taxon>Dikarya</taxon>
        <taxon>Ascomycota</taxon>
        <taxon>Pezizomycotina</taxon>
        <taxon>Dothideomycetes</taxon>
        <taxon>Pleosporomycetidae</taxon>
        <taxon>Pleosporales</taxon>
        <taxon>Amniculicolaceae</taxon>
        <taxon>Amniculicola</taxon>
    </lineage>
</organism>
<proteinExistence type="predicted"/>
<sequence>MATDIRTSAPLTLSILLVLSSRPRLTTALTCFSYDGNLYDNQQLCLGSQQCCGVNATCASNRLCHNNGDADGTFVRGPCALESWDVRVCAGVCLYSEQPNGGIFPRVTQCEDGSWCCNDDISCCTGGRGTFLDAQGNIVTAQSLAQTTLPGLASASPTTTLSAAVVSRSISSSVDNSSTRSSSTVSSPAPSSSASASVSATASPHSSTPLSSGAKAGIGVGVSLGIILFAILGFALWRRRAVRNERYSSHMAVEMDAPTTGTAKYKYQVDRDAPELVSVPNRTPVELPGHMPKAQELPG</sequence>
<keyword evidence="2" id="KW-0812">Transmembrane</keyword>
<feature type="chain" id="PRO_5025381538" description="Mid2 domain-containing protein" evidence="3">
    <location>
        <begin position="29"/>
        <end position="299"/>
    </location>
</feature>
<gene>
    <name evidence="4" type="ORF">P154DRAFT_567957</name>
</gene>
<dbReference type="EMBL" id="ML977699">
    <property type="protein sequence ID" value="KAF1993523.1"/>
    <property type="molecule type" value="Genomic_DNA"/>
</dbReference>
<protein>
    <recommendedName>
        <fullName evidence="6">Mid2 domain-containing protein</fullName>
    </recommendedName>
</protein>
<accession>A0A6A5VVH1</accession>
<feature type="signal peptide" evidence="3">
    <location>
        <begin position="1"/>
        <end position="28"/>
    </location>
</feature>
<evidence type="ECO:0000256" key="3">
    <source>
        <dbReference type="SAM" id="SignalP"/>
    </source>
</evidence>
<keyword evidence="5" id="KW-1185">Reference proteome</keyword>
<evidence type="ECO:0000313" key="5">
    <source>
        <dbReference type="Proteomes" id="UP000799779"/>
    </source>
</evidence>
<keyword evidence="3" id="KW-0732">Signal</keyword>
<evidence type="ECO:0000256" key="1">
    <source>
        <dbReference type="SAM" id="MobiDB-lite"/>
    </source>
</evidence>
<evidence type="ECO:0008006" key="6">
    <source>
        <dbReference type="Google" id="ProtNLM"/>
    </source>
</evidence>
<keyword evidence="2" id="KW-1133">Transmembrane helix</keyword>
<feature type="transmembrane region" description="Helical" evidence="2">
    <location>
        <begin position="216"/>
        <end position="237"/>
    </location>
</feature>
<feature type="region of interest" description="Disordered" evidence="1">
    <location>
        <begin position="173"/>
        <end position="212"/>
    </location>
</feature>
<evidence type="ECO:0000256" key="2">
    <source>
        <dbReference type="SAM" id="Phobius"/>
    </source>
</evidence>
<dbReference type="AlphaFoldDB" id="A0A6A5VVH1"/>
<keyword evidence="2" id="KW-0472">Membrane</keyword>
<name>A0A6A5VVH1_9PLEO</name>
<dbReference type="Proteomes" id="UP000799779">
    <property type="component" value="Unassembled WGS sequence"/>
</dbReference>
<evidence type="ECO:0000313" key="4">
    <source>
        <dbReference type="EMBL" id="KAF1993523.1"/>
    </source>
</evidence>
<reference evidence="4" key="1">
    <citation type="journal article" date="2020" name="Stud. Mycol.">
        <title>101 Dothideomycetes genomes: a test case for predicting lifestyles and emergence of pathogens.</title>
        <authorList>
            <person name="Haridas S."/>
            <person name="Albert R."/>
            <person name="Binder M."/>
            <person name="Bloem J."/>
            <person name="Labutti K."/>
            <person name="Salamov A."/>
            <person name="Andreopoulos B."/>
            <person name="Baker S."/>
            <person name="Barry K."/>
            <person name="Bills G."/>
            <person name="Bluhm B."/>
            <person name="Cannon C."/>
            <person name="Castanera R."/>
            <person name="Culley D."/>
            <person name="Daum C."/>
            <person name="Ezra D."/>
            <person name="Gonzalez J."/>
            <person name="Henrissat B."/>
            <person name="Kuo A."/>
            <person name="Liang C."/>
            <person name="Lipzen A."/>
            <person name="Lutzoni F."/>
            <person name="Magnuson J."/>
            <person name="Mondo S."/>
            <person name="Nolan M."/>
            <person name="Ohm R."/>
            <person name="Pangilinan J."/>
            <person name="Park H.-J."/>
            <person name="Ramirez L."/>
            <person name="Alfaro M."/>
            <person name="Sun H."/>
            <person name="Tritt A."/>
            <person name="Yoshinaga Y."/>
            <person name="Zwiers L.-H."/>
            <person name="Turgeon B."/>
            <person name="Goodwin S."/>
            <person name="Spatafora J."/>
            <person name="Crous P."/>
            <person name="Grigoriev I."/>
        </authorList>
    </citation>
    <scope>NUCLEOTIDE SEQUENCE</scope>
    <source>
        <strain evidence="4">CBS 123094</strain>
    </source>
</reference>
<dbReference type="OrthoDB" id="3798992at2759"/>